<evidence type="ECO:0000259" key="2">
    <source>
        <dbReference type="Pfam" id="PF11887"/>
    </source>
</evidence>
<dbReference type="InterPro" id="IPR052336">
    <property type="entry name" value="MlaD_Phospholipid_Transporter"/>
</dbReference>
<evidence type="ECO:0000313" key="4">
    <source>
        <dbReference type="Proteomes" id="UP001456513"/>
    </source>
</evidence>
<reference evidence="3 4" key="1">
    <citation type="submission" date="2024-03" db="EMBL/GenBank/DDBJ databases">
        <title>Rhodococcus navarretei sp. nov. and Pseudarthrobacter quantumdoti sp. nov., two new species with the ability to biosynthesize Quantum Dots isolated from soil samples at Union Glacier, Antarctica.</title>
        <authorList>
            <person name="Vargas M."/>
        </authorList>
    </citation>
    <scope>NUCLEOTIDE SEQUENCE [LARGE SCALE GENOMIC DNA]</scope>
    <source>
        <strain evidence="3 4">EXRC-4A-4</strain>
    </source>
</reference>
<sequence>MSAFIVATIVAAGVAGTVLLWPEPVTRIHAEFHSAEGIVPGTHVTVLGVPVGSVESIDQETEYIDVTMSVSAGTQIDADTHAWVVSPSVISDRYLELEPATGDRVLDTGATIPLERTHSPMSWDAVLTAVDDLVGALAPPPGSTQSSAGVLAESLARSTEGNGAAVAQAIASLSTATTVVGNGSDDIAGIVDGLHVLLDAVTANRTQLDSLARSVESTASVLDRQRDTVTAALSGLNEVMSSVSSILADHGAEVTGTVADLRGLAADLDARGPQLAELLEVSPVALGNVSDAVGADNRLRVRLDFSTTLSQFPAARDLCSRTPLPLCSAPGLYNPVTIPGEAPLLADIWGKAIG</sequence>
<comment type="caution">
    <text evidence="3">The sequence shown here is derived from an EMBL/GenBank/DDBJ whole genome shotgun (WGS) entry which is preliminary data.</text>
</comment>
<protein>
    <submittedName>
        <fullName evidence="3">MCE family protein</fullName>
    </submittedName>
</protein>
<dbReference type="RefSeq" id="WP_341442387.1">
    <property type="nucleotide sequence ID" value="NZ_JBBPCN010000001.1"/>
</dbReference>
<dbReference type="InterPro" id="IPR005693">
    <property type="entry name" value="Mce"/>
</dbReference>
<dbReference type="NCBIfam" id="TIGR00996">
    <property type="entry name" value="Mtu_fam_mce"/>
    <property type="match status" value="1"/>
</dbReference>
<dbReference type="PANTHER" id="PTHR33371:SF4">
    <property type="entry name" value="INTERMEMBRANE PHOSPHOLIPID TRANSPORT SYSTEM BINDING PROTEIN MLAD"/>
    <property type="match status" value="1"/>
</dbReference>
<evidence type="ECO:0000313" key="3">
    <source>
        <dbReference type="EMBL" id="MEK8073428.1"/>
    </source>
</evidence>
<gene>
    <name evidence="3" type="ORF">AABD04_21510</name>
</gene>
<dbReference type="InterPro" id="IPR024516">
    <property type="entry name" value="Mce_C"/>
</dbReference>
<evidence type="ECO:0000259" key="1">
    <source>
        <dbReference type="Pfam" id="PF02470"/>
    </source>
</evidence>
<accession>A0ABU9D429</accession>
<organism evidence="3 4">
    <name type="scientific">Rhodococcus navarretei</name>
    <dbReference type="NCBI Taxonomy" id="3128981"/>
    <lineage>
        <taxon>Bacteria</taxon>
        <taxon>Bacillati</taxon>
        <taxon>Actinomycetota</taxon>
        <taxon>Actinomycetes</taxon>
        <taxon>Mycobacteriales</taxon>
        <taxon>Nocardiaceae</taxon>
        <taxon>Rhodococcus</taxon>
    </lineage>
</organism>
<dbReference type="EMBL" id="JBBPCN010000001">
    <property type="protein sequence ID" value="MEK8073428.1"/>
    <property type="molecule type" value="Genomic_DNA"/>
</dbReference>
<proteinExistence type="predicted"/>
<name>A0ABU9D429_9NOCA</name>
<dbReference type="InterPro" id="IPR003399">
    <property type="entry name" value="Mce/MlaD"/>
</dbReference>
<feature type="domain" description="Mce/MlaD" evidence="1">
    <location>
        <begin position="26"/>
        <end position="99"/>
    </location>
</feature>
<feature type="domain" description="Mammalian cell entry C-terminal" evidence="2">
    <location>
        <begin position="104"/>
        <end position="307"/>
    </location>
</feature>
<keyword evidence="4" id="KW-1185">Reference proteome</keyword>
<dbReference type="Proteomes" id="UP001456513">
    <property type="component" value="Unassembled WGS sequence"/>
</dbReference>
<dbReference type="Pfam" id="PF11887">
    <property type="entry name" value="Mce4_CUP1"/>
    <property type="match status" value="1"/>
</dbReference>
<dbReference type="Pfam" id="PF02470">
    <property type="entry name" value="MlaD"/>
    <property type="match status" value="1"/>
</dbReference>
<dbReference type="PANTHER" id="PTHR33371">
    <property type="entry name" value="INTERMEMBRANE PHOSPHOLIPID TRANSPORT SYSTEM BINDING PROTEIN MLAD-RELATED"/>
    <property type="match status" value="1"/>
</dbReference>